<dbReference type="Pfam" id="PF08241">
    <property type="entry name" value="Methyltransf_11"/>
    <property type="match status" value="1"/>
</dbReference>
<evidence type="ECO:0000313" key="5">
    <source>
        <dbReference type="EMBL" id="AUX45678.1"/>
    </source>
</evidence>
<dbReference type="GO" id="GO:0003700">
    <property type="term" value="F:DNA-binding transcription factor activity"/>
    <property type="evidence" value="ECO:0007669"/>
    <property type="project" value="InterPro"/>
</dbReference>
<sequence>MPDLSATTELLRLLGDPTRVRLLALLGREELTVAEITDVTQLAQSRVSTHLGKLREAGLVKDRRDGASSFYALNRGAMPEEARRVWALLEQTTEDPLIEQDRERVREVVRARAGGASWADSVAGRMERHYSPGRTWEASLRGLLGLLSLGDVLDVASGDGALAELVAPRCRTMTCLDASETVLEAARGRLGHLDNVRFARGDMHELPFEEASFDQVMLMNCLTFARSPARAIAEAARVLRPGGALAGVTLKTHRHEVAAATYSHVRFGFDPRELRAMLEAEGLVVDACDVTSREKRPPHFEAISIHARRPAAPAPKKPRRRAES</sequence>
<keyword evidence="1" id="KW-0805">Transcription regulation</keyword>
<dbReference type="GO" id="GO:0003677">
    <property type="term" value="F:DNA binding"/>
    <property type="evidence" value="ECO:0007669"/>
    <property type="project" value="UniProtKB-KW"/>
</dbReference>
<dbReference type="Proteomes" id="UP000238348">
    <property type="component" value="Chromosome"/>
</dbReference>
<dbReference type="GO" id="GO:0008757">
    <property type="term" value="F:S-adenosylmethionine-dependent methyltransferase activity"/>
    <property type="evidence" value="ECO:0007669"/>
    <property type="project" value="InterPro"/>
</dbReference>
<keyword evidence="3" id="KW-0804">Transcription</keyword>
<evidence type="ECO:0000256" key="1">
    <source>
        <dbReference type="ARBA" id="ARBA00023015"/>
    </source>
</evidence>
<dbReference type="Gene3D" id="1.10.10.10">
    <property type="entry name" value="Winged helix-like DNA-binding domain superfamily/Winged helix DNA-binding domain"/>
    <property type="match status" value="1"/>
</dbReference>
<dbReference type="PRINTS" id="PR00778">
    <property type="entry name" value="HTHARSR"/>
</dbReference>
<evidence type="ECO:0000259" key="4">
    <source>
        <dbReference type="PROSITE" id="PS50987"/>
    </source>
</evidence>
<dbReference type="InterPro" id="IPR036388">
    <property type="entry name" value="WH-like_DNA-bd_sf"/>
</dbReference>
<dbReference type="Pfam" id="PF01022">
    <property type="entry name" value="HTH_5"/>
    <property type="match status" value="1"/>
</dbReference>
<dbReference type="InterPro" id="IPR011991">
    <property type="entry name" value="ArsR-like_HTH"/>
</dbReference>
<dbReference type="RefSeq" id="WP_104984022.1">
    <property type="nucleotide sequence ID" value="NZ_CP012673.1"/>
</dbReference>
<dbReference type="CDD" id="cd00090">
    <property type="entry name" value="HTH_ARSR"/>
    <property type="match status" value="1"/>
</dbReference>
<dbReference type="CDD" id="cd02440">
    <property type="entry name" value="AdoMet_MTases"/>
    <property type="match status" value="1"/>
</dbReference>
<evidence type="ECO:0000256" key="3">
    <source>
        <dbReference type="ARBA" id="ARBA00023163"/>
    </source>
</evidence>
<name>A0A2L0F274_SORCE</name>
<organism evidence="5 6">
    <name type="scientific">Sorangium cellulosum</name>
    <name type="common">Polyangium cellulosum</name>
    <dbReference type="NCBI Taxonomy" id="56"/>
    <lineage>
        <taxon>Bacteria</taxon>
        <taxon>Pseudomonadati</taxon>
        <taxon>Myxococcota</taxon>
        <taxon>Polyangia</taxon>
        <taxon>Polyangiales</taxon>
        <taxon>Polyangiaceae</taxon>
        <taxon>Sorangium</taxon>
    </lineage>
</organism>
<keyword evidence="2" id="KW-0238">DNA-binding</keyword>
<dbReference type="SMART" id="SM00418">
    <property type="entry name" value="HTH_ARSR"/>
    <property type="match status" value="1"/>
</dbReference>
<accession>A0A2L0F274</accession>
<dbReference type="InterPro" id="IPR001845">
    <property type="entry name" value="HTH_ArsR_DNA-bd_dom"/>
</dbReference>
<dbReference type="PROSITE" id="PS50987">
    <property type="entry name" value="HTH_ARSR_2"/>
    <property type="match status" value="1"/>
</dbReference>
<dbReference type="EMBL" id="CP012673">
    <property type="protein sequence ID" value="AUX45678.1"/>
    <property type="molecule type" value="Genomic_DNA"/>
</dbReference>
<feature type="domain" description="HTH arsR-type" evidence="4">
    <location>
        <begin position="1"/>
        <end position="93"/>
    </location>
</feature>
<protein>
    <submittedName>
        <fullName evidence="5">ArsR family transcriptional regulator</fullName>
    </submittedName>
</protein>
<dbReference type="InterPro" id="IPR013216">
    <property type="entry name" value="Methyltransf_11"/>
</dbReference>
<dbReference type="Gene3D" id="3.40.50.150">
    <property type="entry name" value="Vaccinia Virus protein VP39"/>
    <property type="match status" value="1"/>
</dbReference>
<reference evidence="5 6" key="1">
    <citation type="submission" date="2015-09" db="EMBL/GenBank/DDBJ databases">
        <title>Sorangium comparison.</title>
        <authorList>
            <person name="Zaburannyi N."/>
            <person name="Bunk B."/>
            <person name="Overmann J."/>
            <person name="Mueller R."/>
        </authorList>
    </citation>
    <scope>NUCLEOTIDE SEQUENCE [LARGE SCALE GENOMIC DNA]</scope>
    <source>
        <strain evidence="5 6">So ce26</strain>
    </source>
</reference>
<dbReference type="AlphaFoldDB" id="A0A2L0F274"/>
<gene>
    <name evidence="5" type="primary">arsR</name>
    <name evidence="5" type="ORF">SOCE26_071740</name>
</gene>
<dbReference type="SUPFAM" id="SSF46785">
    <property type="entry name" value="Winged helix' DNA-binding domain"/>
    <property type="match status" value="1"/>
</dbReference>
<dbReference type="InterPro" id="IPR051081">
    <property type="entry name" value="HTH_MetalResp_TranReg"/>
</dbReference>
<evidence type="ECO:0000313" key="6">
    <source>
        <dbReference type="Proteomes" id="UP000238348"/>
    </source>
</evidence>
<dbReference type="NCBIfam" id="NF033788">
    <property type="entry name" value="HTH_metalloreg"/>
    <property type="match status" value="1"/>
</dbReference>
<dbReference type="SUPFAM" id="SSF53335">
    <property type="entry name" value="S-adenosyl-L-methionine-dependent methyltransferases"/>
    <property type="match status" value="1"/>
</dbReference>
<dbReference type="InterPro" id="IPR029063">
    <property type="entry name" value="SAM-dependent_MTases_sf"/>
</dbReference>
<proteinExistence type="predicted"/>
<dbReference type="PANTHER" id="PTHR33154">
    <property type="entry name" value="TRANSCRIPTIONAL REGULATOR, ARSR FAMILY"/>
    <property type="match status" value="1"/>
</dbReference>
<evidence type="ECO:0000256" key="2">
    <source>
        <dbReference type="ARBA" id="ARBA00023125"/>
    </source>
</evidence>
<dbReference type="OrthoDB" id="9789575at2"/>
<dbReference type="PANTHER" id="PTHR33154:SF18">
    <property type="entry name" value="ARSENICAL RESISTANCE OPERON REPRESSOR"/>
    <property type="match status" value="1"/>
</dbReference>
<dbReference type="InterPro" id="IPR036390">
    <property type="entry name" value="WH_DNA-bd_sf"/>
</dbReference>